<protein>
    <recommendedName>
        <fullName evidence="3">Probable nitronate monooxygenase</fullName>
    </recommendedName>
</protein>
<dbReference type="PANTHER" id="PTHR42747:SF4">
    <property type="entry name" value="BLR1330 PROTEIN"/>
    <property type="match status" value="1"/>
</dbReference>
<keyword evidence="6 8" id="KW-0560">Oxidoreductase</keyword>
<keyword evidence="5" id="KW-0288">FMN</keyword>
<comment type="function">
    <text evidence="1">Nitronate monooxygenase that uses molecular oxygen to catalyze the oxidative denitrification of alkyl nitronates. Acts on propionate 3-nitronate (P3N), the presumed physiological substrate. Probably functions in the detoxification of P3N, a metabolic poison produced by plants and fungi as a defense mechanism.</text>
</comment>
<evidence type="ECO:0000256" key="3">
    <source>
        <dbReference type="ARBA" id="ARBA00013457"/>
    </source>
</evidence>
<evidence type="ECO:0000256" key="5">
    <source>
        <dbReference type="ARBA" id="ARBA00022643"/>
    </source>
</evidence>
<comment type="caution">
    <text evidence="8">The sequence shown here is derived from an EMBL/GenBank/DDBJ whole genome shotgun (WGS) entry which is preliminary data.</text>
</comment>
<evidence type="ECO:0000256" key="7">
    <source>
        <dbReference type="ARBA" id="ARBA00023033"/>
    </source>
</evidence>
<dbReference type="GO" id="GO:0018580">
    <property type="term" value="F:nitronate monooxygenase activity"/>
    <property type="evidence" value="ECO:0007669"/>
    <property type="project" value="UniProtKB-EC"/>
</dbReference>
<reference evidence="8 9" key="1">
    <citation type="submission" date="2021-03" db="EMBL/GenBank/DDBJ databases">
        <title>Genomic Encyclopedia of Type Strains, Phase IV (KMG-IV): sequencing the most valuable type-strain genomes for metagenomic binning, comparative biology and taxonomic classification.</title>
        <authorList>
            <person name="Goeker M."/>
        </authorList>
    </citation>
    <scope>NUCLEOTIDE SEQUENCE [LARGE SCALE GENOMIC DNA]</scope>
    <source>
        <strain evidence="8 9">DSM 23491</strain>
    </source>
</reference>
<comment type="similarity">
    <text evidence="2">Belongs to the nitronate monooxygenase family. NMO class I subfamily.</text>
</comment>
<keyword evidence="4" id="KW-0285">Flavoprotein</keyword>
<evidence type="ECO:0000313" key="9">
    <source>
        <dbReference type="Proteomes" id="UP001519273"/>
    </source>
</evidence>
<dbReference type="InterPro" id="IPR013785">
    <property type="entry name" value="Aldolase_TIM"/>
</dbReference>
<dbReference type="PANTHER" id="PTHR42747">
    <property type="entry name" value="NITRONATE MONOOXYGENASE-RELATED"/>
    <property type="match status" value="1"/>
</dbReference>
<dbReference type="CDD" id="cd04730">
    <property type="entry name" value="NPD_like"/>
    <property type="match status" value="1"/>
</dbReference>
<dbReference type="SUPFAM" id="SSF51412">
    <property type="entry name" value="Inosine monophosphate dehydrogenase (IMPDH)"/>
    <property type="match status" value="1"/>
</dbReference>
<sequence>MTTSLTSQLSQQLALPVIVAPMFLVSNPQMVVESCKAGIIGSFPLLNARSNEILDAWMSEITNKLTEARETYPAGQIAPWAVNLIVHRTNQRYAEDLALIEKYQPPIVITSLGDPSPVVNVVHQYGGLVFSDVISIHHARRAADKGVDGLILVCNGAGGHGGTIHPMAFMDAVRSFWDGITILAGSISSGQDIVAAEALGADFAYMGTRFIATSESSASPEYQQMLIDSTLDDLIYTDAFSGVNANFLIPSIRKAGLDPDTLKKKDTVDLSHLNSSNSKAWKDIWSAGQGVGAITQVQTIRELVHELTEEYEDTLSKLTLKRK</sequence>
<proteinExistence type="inferred from homology"/>
<organism evidence="8 9">
    <name type="scientific">Paenibacillus sediminis</name>
    <dbReference type="NCBI Taxonomy" id="664909"/>
    <lineage>
        <taxon>Bacteria</taxon>
        <taxon>Bacillati</taxon>
        <taxon>Bacillota</taxon>
        <taxon>Bacilli</taxon>
        <taxon>Bacillales</taxon>
        <taxon>Paenibacillaceae</taxon>
        <taxon>Paenibacillus</taxon>
    </lineage>
</organism>
<dbReference type="Pfam" id="PF03060">
    <property type="entry name" value="NMO"/>
    <property type="match status" value="1"/>
</dbReference>
<keyword evidence="7 8" id="KW-0503">Monooxygenase</keyword>
<dbReference type="RefSeq" id="WP_209845485.1">
    <property type="nucleotide sequence ID" value="NZ_CBCRVE010000001.1"/>
</dbReference>
<evidence type="ECO:0000313" key="8">
    <source>
        <dbReference type="EMBL" id="MBP1935860.1"/>
    </source>
</evidence>
<evidence type="ECO:0000256" key="4">
    <source>
        <dbReference type="ARBA" id="ARBA00022630"/>
    </source>
</evidence>
<dbReference type="InterPro" id="IPR004136">
    <property type="entry name" value="NMO"/>
</dbReference>
<gene>
    <name evidence="8" type="ORF">J2Z20_000721</name>
</gene>
<dbReference type="EMBL" id="JAGGKP010000001">
    <property type="protein sequence ID" value="MBP1935860.1"/>
    <property type="molecule type" value="Genomic_DNA"/>
</dbReference>
<evidence type="ECO:0000256" key="6">
    <source>
        <dbReference type="ARBA" id="ARBA00023002"/>
    </source>
</evidence>
<keyword evidence="9" id="KW-1185">Reference proteome</keyword>
<evidence type="ECO:0000256" key="2">
    <source>
        <dbReference type="ARBA" id="ARBA00009881"/>
    </source>
</evidence>
<name>A0ABS4H169_9BACL</name>
<evidence type="ECO:0000256" key="1">
    <source>
        <dbReference type="ARBA" id="ARBA00003535"/>
    </source>
</evidence>
<dbReference type="Gene3D" id="3.20.20.70">
    <property type="entry name" value="Aldolase class I"/>
    <property type="match status" value="1"/>
</dbReference>
<dbReference type="Proteomes" id="UP001519273">
    <property type="component" value="Unassembled WGS sequence"/>
</dbReference>
<accession>A0ABS4H169</accession>